<evidence type="ECO:0000256" key="1">
    <source>
        <dbReference type="SAM" id="Phobius"/>
    </source>
</evidence>
<dbReference type="Gene3D" id="1.20.1070.10">
    <property type="entry name" value="Rhodopsin 7-helix transmembrane proteins"/>
    <property type="match status" value="1"/>
</dbReference>
<keyword evidence="3" id="KW-1185">Reference proteome</keyword>
<gene>
    <name evidence="2" type="ORF">CAEBREN_15744</name>
</gene>
<feature type="transmembrane region" description="Helical" evidence="1">
    <location>
        <begin position="12"/>
        <end position="31"/>
    </location>
</feature>
<dbReference type="OMA" id="VMIAFMA"/>
<feature type="transmembrane region" description="Helical" evidence="1">
    <location>
        <begin position="153"/>
        <end position="172"/>
    </location>
</feature>
<sequence>MTQKLMSSKSGYFVVLVSGLVCMGWSLGYYFQTRFVKVLRCDVYEKRPSYVPYWLIEDEKWEIHYLFIDGVIALVTSGLYVIVAIILMFALCRNKKRRKNVNNEKSSNASVMIAFMALTVFISETTYGLFYLANLLVFQDYDEQKYFNMLKELVLTFLIFNSVTHVIVCFLMSSQYRDTVKGLICRRKNKTAAKTILENTVNSVDEASKVSNSSKKTY</sequence>
<keyword evidence="1" id="KW-1133">Transmembrane helix</keyword>
<feature type="transmembrane region" description="Helical" evidence="1">
    <location>
        <begin position="63"/>
        <end position="91"/>
    </location>
</feature>
<dbReference type="PANTHER" id="PTHR47321:SF1">
    <property type="entry name" value="G-PROTEIN COUPLED RECEPTORS FAMILY 1 PROFILE DOMAIN-CONTAINING PROTEIN-RELATED"/>
    <property type="match status" value="1"/>
</dbReference>
<dbReference type="Pfam" id="PF10324">
    <property type="entry name" value="7TM_GPCR_Srw"/>
    <property type="match status" value="1"/>
</dbReference>
<organism evidence="3">
    <name type="scientific">Caenorhabditis brenneri</name>
    <name type="common">Nematode worm</name>
    <dbReference type="NCBI Taxonomy" id="135651"/>
    <lineage>
        <taxon>Eukaryota</taxon>
        <taxon>Metazoa</taxon>
        <taxon>Ecdysozoa</taxon>
        <taxon>Nematoda</taxon>
        <taxon>Chromadorea</taxon>
        <taxon>Rhabditida</taxon>
        <taxon>Rhabditina</taxon>
        <taxon>Rhabditomorpha</taxon>
        <taxon>Rhabditoidea</taxon>
        <taxon>Rhabditidae</taxon>
        <taxon>Peloderinae</taxon>
        <taxon>Caenorhabditis</taxon>
    </lineage>
</organism>
<keyword evidence="1" id="KW-0472">Membrane</keyword>
<proteinExistence type="predicted"/>
<accession>G0PKM9</accession>
<dbReference type="Proteomes" id="UP000008068">
    <property type="component" value="Unassembled WGS sequence"/>
</dbReference>
<reference evidence="3" key="1">
    <citation type="submission" date="2011-07" db="EMBL/GenBank/DDBJ databases">
        <authorList>
            <consortium name="Caenorhabditis brenneri Sequencing and Analysis Consortium"/>
            <person name="Wilson R.K."/>
        </authorList>
    </citation>
    <scope>NUCLEOTIDE SEQUENCE [LARGE SCALE GENOMIC DNA]</scope>
    <source>
        <strain evidence="3">PB2801</strain>
    </source>
</reference>
<dbReference type="InParanoid" id="G0PKM9"/>
<evidence type="ECO:0008006" key="4">
    <source>
        <dbReference type="Google" id="ProtNLM"/>
    </source>
</evidence>
<dbReference type="PANTHER" id="PTHR47321">
    <property type="entry name" value="SERPENTINE RECEPTOR, CLASS W"/>
    <property type="match status" value="1"/>
</dbReference>
<protein>
    <recommendedName>
        <fullName evidence="4">G-protein coupled receptors family 1 profile domain-containing protein</fullName>
    </recommendedName>
</protein>
<dbReference type="OrthoDB" id="5818258at2759"/>
<dbReference type="GO" id="GO:0008528">
    <property type="term" value="F:G protein-coupled peptide receptor activity"/>
    <property type="evidence" value="ECO:0007669"/>
    <property type="project" value="InterPro"/>
</dbReference>
<name>G0PKM9_CAEBE</name>
<dbReference type="eggNOG" id="ENOG502R2TT">
    <property type="taxonomic scope" value="Eukaryota"/>
</dbReference>
<dbReference type="SUPFAM" id="SSF81321">
    <property type="entry name" value="Family A G protein-coupled receptor-like"/>
    <property type="match status" value="1"/>
</dbReference>
<dbReference type="HOGENOM" id="CLU_1267882_0_0_1"/>
<feature type="transmembrane region" description="Helical" evidence="1">
    <location>
        <begin position="111"/>
        <end position="133"/>
    </location>
</feature>
<evidence type="ECO:0000313" key="3">
    <source>
        <dbReference type="Proteomes" id="UP000008068"/>
    </source>
</evidence>
<evidence type="ECO:0000313" key="2">
    <source>
        <dbReference type="EMBL" id="EGT32745.1"/>
    </source>
</evidence>
<dbReference type="InterPro" id="IPR019427">
    <property type="entry name" value="7TM_GPCR_serpentine_rcpt_Srw"/>
</dbReference>
<dbReference type="AlphaFoldDB" id="G0PKM9"/>
<dbReference type="EMBL" id="GL380895">
    <property type="protein sequence ID" value="EGT32745.1"/>
    <property type="molecule type" value="Genomic_DNA"/>
</dbReference>
<keyword evidence="1" id="KW-0812">Transmembrane</keyword>